<feature type="region of interest" description="Disordered" evidence="6">
    <location>
        <begin position="1"/>
        <end position="42"/>
    </location>
</feature>
<dbReference type="Pfam" id="PF01593">
    <property type="entry name" value="Amino_oxidase"/>
    <property type="match status" value="1"/>
</dbReference>
<dbReference type="Gene3D" id="3.50.50.60">
    <property type="entry name" value="FAD/NAD(P)-binding domain"/>
    <property type="match status" value="1"/>
</dbReference>
<dbReference type="InterPro" id="IPR002937">
    <property type="entry name" value="Amino_oxidase"/>
</dbReference>
<keyword evidence="4" id="KW-0560">Oxidoreductase</keyword>
<dbReference type="FunFam" id="1.10.10.10:FF:000064">
    <property type="entry name" value="Lysine-specific histone demethylase 1A"/>
    <property type="match status" value="1"/>
</dbReference>
<feature type="domain" description="SWIRM" evidence="7">
    <location>
        <begin position="108"/>
        <end position="209"/>
    </location>
</feature>
<comment type="caution">
    <text evidence="8">The sequence shown here is derived from an EMBL/GenBank/DDBJ whole genome shotgun (WGS) entry which is preliminary data.</text>
</comment>
<evidence type="ECO:0000313" key="9">
    <source>
        <dbReference type="Proteomes" id="UP000639772"/>
    </source>
</evidence>
<protein>
    <recommendedName>
        <fullName evidence="7">SWIRM domain-containing protein</fullName>
    </recommendedName>
</protein>
<sequence>MENDSDPTLPVDGSQPSPLPSSAGDGDAQPSPSRKRRRRKKLFPEMVPYHALRVLRHHSSSRSVPSIVYNEEVMDELFHSQIGDDDLPSASSSCRSRRVSSSSSSRLARELDVEALIASAVGFPIDSLIEEEIESNVISVLGGAAQANYIVVRNHIVSLWRSNPSVWLTEQTSSSAIRAEHHHLVTAAHSFLRRYAYINFGIFRNPPFEPSISPSSPSVIIVGSGMAGLGAARHLLSLGFKVVILEGRLRPGGRVLTRKMQGPGVVAAVDLGGSVLTGINGNPLGVLARQLGFPLHKVRDKCPLYLPDGRPVDREVDSRIEFAFNKLLEKVCKLRHPIMDELKSVDVSLGDALEAFRRVYGVAELPEERMLLDWHLANLEYANAAMLSDLSLAFWDQDDPYEMGGDHCFIPGGNVHFIRALAEDVPIFYGKRVNRIQYGADGVMVYADGQVFRGDMALCTVSLGVLKKGTIEFVPPLPSHKQEAIDRLGFGLLNKVAMLFPYSFWGGAIDTFGHLVRIPIKEENFFCSTAIVQSLEGLFWLLLLQVNQQLRLRRLLQMNQLRECYVFYVISLLPREFRFLIP</sequence>
<dbReference type="Pfam" id="PF04433">
    <property type="entry name" value="SWIRM"/>
    <property type="match status" value="1"/>
</dbReference>
<proteinExistence type="inferred from homology"/>
<evidence type="ECO:0000256" key="5">
    <source>
        <dbReference type="ARBA" id="ARBA00056030"/>
    </source>
</evidence>
<evidence type="ECO:0000256" key="2">
    <source>
        <dbReference type="ARBA" id="ARBA00022853"/>
    </source>
</evidence>
<accession>A0A835QVM9</accession>
<comment type="similarity">
    <text evidence="1">Belongs to the flavin monoamine oxidase family.</text>
</comment>
<dbReference type="PROSITE" id="PS50934">
    <property type="entry name" value="SWIRM"/>
    <property type="match status" value="1"/>
</dbReference>
<evidence type="ECO:0000256" key="6">
    <source>
        <dbReference type="SAM" id="MobiDB-lite"/>
    </source>
</evidence>
<evidence type="ECO:0000259" key="7">
    <source>
        <dbReference type="PROSITE" id="PS50934"/>
    </source>
</evidence>
<evidence type="ECO:0000256" key="1">
    <source>
        <dbReference type="ARBA" id="ARBA00005995"/>
    </source>
</evidence>
<gene>
    <name evidence="8" type="ORF">HPP92_012680</name>
</gene>
<keyword evidence="2" id="KW-0156">Chromatin regulator</keyword>
<dbReference type="SUPFAM" id="SSF46689">
    <property type="entry name" value="Homeodomain-like"/>
    <property type="match status" value="1"/>
</dbReference>
<dbReference type="InterPro" id="IPR036188">
    <property type="entry name" value="FAD/NAD-bd_sf"/>
</dbReference>
<dbReference type="InterPro" id="IPR050281">
    <property type="entry name" value="Flavin_monoamine_oxidase"/>
</dbReference>
<dbReference type="InterPro" id="IPR036388">
    <property type="entry name" value="WH-like_DNA-bd_sf"/>
</dbReference>
<dbReference type="PANTHER" id="PTHR10742:SF381">
    <property type="entry name" value="LYSINE-SPECIFIC HISTONE DEMETHYLASE 1 HOMOLOG 1"/>
    <property type="match status" value="1"/>
</dbReference>
<evidence type="ECO:0000256" key="4">
    <source>
        <dbReference type="ARBA" id="ARBA00023002"/>
    </source>
</evidence>
<dbReference type="EMBL" id="JADCNM010000006">
    <property type="protein sequence ID" value="KAG0477961.1"/>
    <property type="molecule type" value="Genomic_DNA"/>
</dbReference>
<name>A0A835QVM9_VANPL</name>
<dbReference type="Gene3D" id="1.10.10.10">
    <property type="entry name" value="Winged helix-like DNA-binding domain superfamily/Winged helix DNA-binding domain"/>
    <property type="match status" value="1"/>
</dbReference>
<dbReference type="GO" id="GO:0016491">
    <property type="term" value="F:oxidoreductase activity"/>
    <property type="evidence" value="ECO:0007669"/>
    <property type="project" value="UniProtKB-KW"/>
</dbReference>
<organism evidence="8 9">
    <name type="scientific">Vanilla planifolia</name>
    <name type="common">Vanilla</name>
    <dbReference type="NCBI Taxonomy" id="51239"/>
    <lineage>
        <taxon>Eukaryota</taxon>
        <taxon>Viridiplantae</taxon>
        <taxon>Streptophyta</taxon>
        <taxon>Embryophyta</taxon>
        <taxon>Tracheophyta</taxon>
        <taxon>Spermatophyta</taxon>
        <taxon>Magnoliopsida</taxon>
        <taxon>Liliopsida</taxon>
        <taxon>Asparagales</taxon>
        <taxon>Orchidaceae</taxon>
        <taxon>Vanilloideae</taxon>
        <taxon>Vanilleae</taxon>
        <taxon>Vanilla</taxon>
    </lineage>
</organism>
<dbReference type="GO" id="GO:0005634">
    <property type="term" value="C:nucleus"/>
    <property type="evidence" value="ECO:0007669"/>
    <property type="project" value="TreeGrafter"/>
</dbReference>
<dbReference type="SUPFAM" id="SSF51905">
    <property type="entry name" value="FAD/NAD(P)-binding domain"/>
    <property type="match status" value="1"/>
</dbReference>
<comment type="function">
    <text evidence="5">Probable histone demethylase.</text>
</comment>
<dbReference type="GO" id="GO:0006325">
    <property type="term" value="P:chromatin organization"/>
    <property type="evidence" value="ECO:0007669"/>
    <property type="project" value="UniProtKB-KW"/>
</dbReference>
<evidence type="ECO:0000256" key="3">
    <source>
        <dbReference type="ARBA" id="ARBA00022946"/>
    </source>
</evidence>
<keyword evidence="3" id="KW-0809">Transit peptide</keyword>
<dbReference type="InterPro" id="IPR007526">
    <property type="entry name" value="SWIRM"/>
</dbReference>
<dbReference type="PANTHER" id="PTHR10742">
    <property type="entry name" value="FLAVIN MONOAMINE OXIDASE"/>
    <property type="match status" value="1"/>
</dbReference>
<evidence type="ECO:0000313" key="8">
    <source>
        <dbReference type="EMBL" id="KAG0477961.1"/>
    </source>
</evidence>
<dbReference type="InterPro" id="IPR009057">
    <property type="entry name" value="Homeodomain-like_sf"/>
</dbReference>
<dbReference type="OrthoDB" id="2219495at2759"/>
<dbReference type="Proteomes" id="UP000639772">
    <property type="component" value="Chromosome 6"/>
</dbReference>
<reference evidence="8 9" key="1">
    <citation type="journal article" date="2020" name="Nat. Food">
        <title>A phased Vanilla planifolia genome enables genetic improvement of flavour and production.</title>
        <authorList>
            <person name="Hasing T."/>
            <person name="Tang H."/>
            <person name="Brym M."/>
            <person name="Khazi F."/>
            <person name="Huang T."/>
            <person name="Chambers A.H."/>
        </authorList>
    </citation>
    <scope>NUCLEOTIDE SEQUENCE [LARGE SCALE GENOMIC DNA]</scope>
    <source>
        <tissue evidence="8">Leaf</tissue>
    </source>
</reference>
<dbReference type="AlphaFoldDB" id="A0A835QVM9"/>